<evidence type="ECO:0000256" key="3">
    <source>
        <dbReference type="ARBA" id="ARBA00022989"/>
    </source>
</evidence>
<evidence type="ECO:0000256" key="1">
    <source>
        <dbReference type="ARBA" id="ARBA00004141"/>
    </source>
</evidence>
<dbReference type="InterPro" id="IPR039283">
    <property type="entry name" value="MOSPD1/3"/>
</dbReference>
<feature type="domain" description="MSP" evidence="6">
    <location>
        <begin position="10"/>
        <end position="147"/>
    </location>
</feature>
<dbReference type="EMBL" id="CAJOAY010002189">
    <property type="protein sequence ID" value="CAF3929844.1"/>
    <property type="molecule type" value="Genomic_DNA"/>
</dbReference>
<accession>A0A819J8U0</accession>
<dbReference type="AlphaFoldDB" id="A0A819J8U0"/>
<sequence length="214" mass="24303">MSLPTHLSHNASQLPFFCSSNSLLFYLDDSNTFSQVLTLYNPYDFAVRYKVLCTAPRIYSIAESQGEIRPQHSVDTIVRLLDTSSSSSNQNVAHKIRIQYFDCRKPQDLLGKRDITCTILSYKPSEENFDEESNHSSSRIRTATITNISQQETRDPLVIFILSILGVLCALILILPDNENKLNTHLPTYLHMTTNSKVIASYILGLLTVVFIRR</sequence>
<dbReference type="OrthoDB" id="10022288at2759"/>
<evidence type="ECO:0000256" key="2">
    <source>
        <dbReference type="ARBA" id="ARBA00022692"/>
    </source>
</evidence>
<dbReference type="InterPro" id="IPR008962">
    <property type="entry name" value="PapD-like_sf"/>
</dbReference>
<keyword evidence="2 5" id="KW-0812">Transmembrane</keyword>
<dbReference type="PANTHER" id="PTHR34441">
    <property type="entry name" value="MOTILE SPERM DOMAIN-CONTAINING PROTEIN 1"/>
    <property type="match status" value="1"/>
</dbReference>
<name>A0A819J8U0_9BILA</name>
<evidence type="ECO:0000256" key="5">
    <source>
        <dbReference type="SAM" id="Phobius"/>
    </source>
</evidence>
<dbReference type="SUPFAM" id="SSF49354">
    <property type="entry name" value="PapD-like"/>
    <property type="match status" value="1"/>
</dbReference>
<dbReference type="InterPro" id="IPR000535">
    <property type="entry name" value="MSP_dom"/>
</dbReference>
<proteinExistence type="predicted"/>
<dbReference type="Pfam" id="PF00635">
    <property type="entry name" value="Motile_Sperm"/>
    <property type="match status" value="1"/>
</dbReference>
<evidence type="ECO:0000313" key="9">
    <source>
        <dbReference type="Proteomes" id="UP000663881"/>
    </source>
</evidence>
<protein>
    <recommendedName>
        <fullName evidence="6">MSP domain-containing protein</fullName>
    </recommendedName>
</protein>
<dbReference type="PANTHER" id="PTHR34441:SF1">
    <property type="entry name" value="MOTILE SPERM DOMAIN-CONTAINING 1"/>
    <property type="match status" value="1"/>
</dbReference>
<keyword evidence="3 5" id="KW-1133">Transmembrane helix</keyword>
<gene>
    <name evidence="8" type="ORF">OKA104_LOCUS25760</name>
    <name evidence="7" type="ORF">VCS650_LOCUS29475</name>
</gene>
<comment type="subcellular location">
    <subcellularLocation>
        <location evidence="1">Membrane</location>
        <topology evidence="1">Multi-pass membrane protein</topology>
    </subcellularLocation>
</comment>
<dbReference type="Gene3D" id="2.60.40.10">
    <property type="entry name" value="Immunoglobulins"/>
    <property type="match status" value="1"/>
</dbReference>
<dbReference type="GO" id="GO:0005737">
    <property type="term" value="C:cytoplasm"/>
    <property type="evidence" value="ECO:0007669"/>
    <property type="project" value="TreeGrafter"/>
</dbReference>
<evidence type="ECO:0000256" key="4">
    <source>
        <dbReference type="ARBA" id="ARBA00023136"/>
    </source>
</evidence>
<organism evidence="8 9">
    <name type="scientific">Adineta steineri</name>
    <dbReference type="NCBI Taxonomy" id="433720"/>
    <lineage>
        <taxon>Eukaryota</taxon>
        <taxon>Metazoa</taxon>
        <taxon>Spiralia</taxon>
        <taxon>Gnathifera</taxon>
        <taxon>Rotifera</taxon>
        <taxon>Eurotatoria</taxon>
        <taxon>Bdelloidea</taxon>
        <taxon>Adinetida</taxon>
        <taxon>Adinetidae</taxon>
        <taxon>Adineta</taxon>
    </lineage>
</organism>
<dbReference type="PROSITE" id="PS50202">
    <property type="entry name" value="MSP"/>
    <property type="match status" value="1"/>
</dbReference>
<evidence type="ECO:0000313" key="7">
    <source>
        <dbReference type="EMBL" id="CAF1271960.1"/>
    </source>
</evidence>
<keyword evidence="4 5" id="KW-0472">Membrane</keyword>
<feature type="transmembrane region" description="Helical" evidence="5">
    <location>
        <begin position="195"/>
        <end position="212"/>
    </location>
</feature>
<reference evidence="8" key="1">
    <citation type="submission" date="2021-02" db="EMBL/GenBank/DDBJ databases">
        <authorList>
            <person name="Nowell W R."/>
        </authorList>
    </citation>
    <scope>NUCLEOTIDE SEQUENCE</scope>
</reference>
<evidence type="ECO:0000259" key="6">
    <source>
        <dbReference type="PROSITE" id="PS50202"/>
    </source>
</evidence>
<dbReference type="Proteomes" id="UP000663881">
    <property type="component" value="Unassembled WGS sequence"/>
</dbReference>
<dbReference type="GO" id="GO:0016020">
    <property type="term" value="C:membrane"/>
    <property type="evidence" value="ECO:0007669"/>
    <property type="project" value="UniProtKB-SubCell"/>
</dbReference>
<comment type="caution">
    <text evidence="8">The sequence shown here is derived from an EMBL/GenBank/DDBJ whole genome shotgun (WGS) entry which is preliminary data.</text>
</comment>
<evidence type="ECO:0000313" key="8">
    <source>
        <dbReference type="EMBL" id="CAF3929844.1"/>
    </source>
</evidence>
<feature type="transmembrane region" description="Helical" evidence="5">
    <location>
        <begin position="157"/>
        <end position="175"/>
    </location>
</feature>
<dbReference type="InterPro" id="IPR013783">
    <property type="entry name" value="Ig-like_fold"/>
</dbReference>
<dbReference type="EMBL" id="CAJNON010000456">
    <property type="protein sequence ID" value="CAF1271960.1"/>
    <property type="molecule type" value="Genomic_DNA"/>
</dbReference>
<dbReference type="Proteomes" id="UP000663891">
    <property type="component" value="Unassembled WGS sequence"/>
</dbReference>